<accession>A0A060HPC8</accession>
<dbReference type="SUPFAM" id="SSF54909">
    <property type="entry name" value="Dimeric alpha+beta barrel"/>
    <property type="match status" value="1"/>
</dbReference>
<organism evidence="2 3">
    <name type="scientific">Nitrososphaera viennensis EN76</name>
    <dbReference type="NCBI Taxonomy" id="926571"/>
    <lineage>
        <taxon>Archaea</taxon>
        <taxon>Nitrososphaerota</taxon>
        <taxon>Nitrososphaeria</taxon>
        <taxon>Nitrososphaerales</taxon>
        <taxon>Nitrososphaeraceae</taxon>
        <taxon>Nitrososphaera</taxon>
    </lineage>
</organism>
<keyword evidence="3" id="KW-1185">Reference proteome</keyword>
<dbReference type="STRING" id="926571.NVIE_027120"/>
<dbReference type="InterPro" id="IPR019887">
    <property type="entry name" value="Tscrpt_reg_AsnC/Lrp_C"/>
</dbReference>
<protein>
    <submittedName>
        <fullName evidence="2">Transcriptional regulator, AsnC family (Modular protein)</fullName>
    </submittedName>
</protein>
<gene>
    <name evidence="2" type="ORF">NVIE_027120</name>
</gene>
<evidence type="ECO:0000313" key="2">
    <source>
        <dbReference type="EMBL" id="AIC16985.1"/>
    </source>
</evidence>
<sequence>MRQDSQREFKSWGCARITVRKVIVLVNTSLGSDSRVAEELRKIEGVKEVYKVRGVYDILVKIEAPDPDRVKEIISSKLRKIDDIRSTITMVVTNDGISALA</sequence>
<reference evidence="2 3" key="1">
    <citation type="journal article" date="2014" name="Int. J. Syst. Evol. Microbiol.">
        <title>Nitrososphaera viennensis gen. nov., sp. nov., an aerobic and mesophilic, ammonia-oxidizing archaeon from soil and a member of the archaeal phylum Thaumarchaeota.</title>
        <authorList>
            <person name="Stieglmeier M."/>
            <person name="Klingl A."/>
            <person name="Alves R.J."/>
            <person name="Rittmann S.K."/>
            <person name="Melcher M."/>
            <person name="Leisch N."/>
            <person name="Schleper C."/>
        </authorList>
    </citation>
    <scope>NUCLEOTIDE SEQUENCE [LARGE SCALE GENOMIC DNA]</scope>
    <source>
        <strain evidence="2">EN76</strain>
    </source>
</reference>
<dbReference type="Proteomes" id="UP000027093">
    <property type="component" value="Chromosome"/>
</dbReference>
<dbReference type="Gene3D" id="3.30.70.920">
    <property type="match status" value="1"/>
</dbReference>
<dbReference type="HOGENOM" id="CLU_170329_2_2_2"/>
<evidence type="ECO:0000313" key="3">
    <source>
        <dbReference type="Proteomes" id="UP000027093"/>
    </source>
</evidence>
<proteinExistence type="predicted"/>
<feature type="domain" description="Transcription regulator AsnC/Lrp ligand binding" evidence="1">
    <location>
        <begin position="24"/>
        <end position="93"/>
    </location>
</feature>
<dbReference type="AlphaFoldDB" id="A0A060HPC8"/>
<name>A0A060HPC8_9ARCH</name>
<dbReference type="InterPro" id="IPR011008">
    <property type="entry name" value="Dimeric_a/b-barrel"/>
</dbReference>
<dbReference type="KEGG" id="nvn:NVIE_027120"/>
<dbReference type="EMBL" id="CP007536">
    <property type="protein sequence ID" value="AIC16985.1"/>
    <property type="molecule type" value="Genomic_DNA"/>
</dbReference>
<evidence type="ECO:0000259" key="1">
    <source>
        <dbReference type="Pfam" id="PF01037"/>
    </source>
</evidence>
<dbReference type="Pfam" id="PF01037">
    <property type="entry name" value="AsnC_trans_reg"/>
    <property type="match status" value="1"/>
</dbReference>